<organism evidence="2 3">
    <name type="scientific">Portunus trituberculatus</name>
    <name type="common">Swimming crab</name>
    <name type="synonym">Neptunus trituberculatus</name>
    <dbReference type="NCBI Taxonomy" id="210409"/>
    <lineage>
        <taxon>Eukaryota</taxon>
        <taxon>Metazoa</taxon>
        <taxon>Ecdysozoa</taxon>
        <taxon>Arthropoda</taxon>
        <taxon>Crustacea</taxon>
        <taxon>Multicrustacea</taxon>
        <taxon>Malacostraca</taxon>
        <taxon>Eumalacostraca</taxon>
        <taxon>Eucarida</taxon>
        <taxon>Decapoda</taxon>
        <taxon>Pleocyemata</taxon>
        <taxon>Brachyura</taxon>
        <taxon>Eubrachyura</taxon>
        <taxon>Portunoidea</taxon>
        <taxon>Portunidae</taxon>
        <taxon>Portuninae</taxon>
        <taxon>Portunus</taxon>
    </lineage>
</organism>
<sequence>MFLSRYTTRLCSYTGPAASATPGPPFIGSSSGRPFHAHVCCFIYVRVRLVFAIAVLFSSKLFIVVYAPRMPFLVYFL</sequence>
<dbReference type="Proteomes" id="UP000324222">
    <property type="component" value="Unassembled WGS sequence"/>
</dbReference>
<proteinExistence type="predicted"/>
<accession>A0A5B7JRU1</accession>
<keyword evidence="1" id="KW-1133">Transmembrane helix</keyword>
<feature type="transmembrane region" description="Helical" evidence="1">
    <location>
        <begin position="49"/>
        <end position="67"/>
    </location>
</feature>
<keyword evidence="1" id="KW-0472">Membrane</keyword>
<keyword evidence="1" id="KW-0812">Transmembrane</keyword>
<evidence type="ECO:0000313" key="2">
    <source>
        <dbReference type="EMBL" id="MPC95768.1"/>
    </source>
</evidence>
<comment type="caution">
    <text evidence="2">The sequence shown here is derived from an EMBL/GenBank/DDBJ whole genome shotgun (WGS) entry which is preliminary data.</text>
</comment>
<keyword evidence="3" id="KW-1185">Reference proteome</keyword>
<evidence type="ECO:0000256" key="1">
    <source>
        <dbReference type="SAM" id="Phobius"/>
    </source>
</evidence>
<dbReference type="EMBL" id="VSRR010103454">
    <property type="protein sequence ID" value="MPC95768.1"/>
    <property type="molecule type" value="Genomic_DNA"/>
</dbReference>
<name>A0A5B7JRU1_PORTR</name>
<reference evidence="2 3" key="1">
    <citation type="submission" date="2019-05" db="EMBL/GenBank/DDBJ databases">
        <title>Another draft genome of Portunus trituberculatus and its Hox gene families provides insights of decapod evolution.</title>
        <authorList>
            <person name="Jeong J.-H."/>
            <person name="Song I."/>
            <person name="Kim S."/>
            <person name="Choi T."/>
            <person name="Kim D."/>
            <person name="Ryu S."/>
            <person name="Kim W."/>
        </authorList>
    </citation>
    <scope>NUCLEOTIDE SEQUENCE [LARGE SCALE GENOMIC DNA]</scope>
    <source>
        <tissue evidence="2">Muscle</tissue>
    </source>
</reference>
<protein>
    <submittedName>
        <fullName evidence="2">Uncharacterized protein</fullName>
    </submittedName>
</protein>
<dbReference type="AlphaFoldDB" id="A0A5B7JRU1"/>
<evidence type="ECO:0000313" key="3">
    <source>
        <dbReference type="Proteomes" id="UP000324222"/>
    </source>
</evidence>
<gene>
    <name evidence="2" type="ORF">E2C01_090994</name>
</gene>